<feature type="domain" description="Leucine--tRNA ligase RagD-binding" evidence="9">
    <location>
        <begin position="139"/>
        <end position="211"/>
    </location>
</feature>
<evidence type="ECO:0000313" key="11">
    <source>
        <dbReference type="Proteomes" id="UP000053660"/>
    </source>
</evidence>
<evidence type="ECO:0000313" key="10">
    <source>
        <dbReference type="EMBL" id="KHJ81702.1"/>
    </source>
</evidence>
<evidence type="ECO:0000256" key="2">
    <source>
        <dbReference type="ARBA" id="ARBA00022598"/>
    </source>
</evidence>
<keyword evidence="2" id="KW-0436">Ligase</keyword>
<keyword evidence="3" id="KW-0547">Nucleotide-binding</keyword>
<proteinExistence type="inferred from homology"/>
<evidence type="ECO:0000256" key="1">
    <source>
        <dbReference type="ARBA" id="ARBA00005594"/>
    </source>
</evidence>
<evidence type="ECO:0000259" key="9">
    <source>
        <dbReference type="Pfam" id="PF24810"/>
    </source>
</evidence>
<name>A0A0B1SDW2_OESDE</name>
<protein>
    <submittedName>
        <fullName evidence="10">Uncharacterized protein</fullName>
    </submittedName>
</protein>
<dbReference type="InterPro" id="IPR013155">
    <property type="entry name" value="M/V/L/I-tRNA-synth_anticd-bd"/>
</dbReference>
<dbReference type="SUPFAM" id="SSF47323">
    <property type="entry name" value="Anticodon-binding domain of a subclass of class I aminoacyl-tRNA synthetases"/>
    <property type="match status" value="1"/>
</dbReference>
<dbReference type="Gene3D" id="1.10.730.10">
    <property type="entry name" value="Isoleucyl-tRNA Synthetase, Domain 1"/>
    <property type="match status" value="1"/>
</dbReference>
<keyword evidence="6" id="KW-0030">Aminoacyl-tRNA synthetase</keyword>
<dbReference type="AlphaFoldDB" id="A0A0B1SDW2"/>
<dbReference type="GO" id="GO:0006429">
    <property type="term" value="P:leucyl-tRNA aminoacylation"/>
    <property type="evidence" value="ECO:0007669"/>
    <property type="project" value="InterPro"/>
</dbReference>
<dbReference type="InterPro" id="IPR054509">
    <property type="entry name" value="LARS1_ULD"/>
</dbReference>
<keyword evidence="11" id="KW-1185">Reference proteome</keyword>
<dbReference type="GO" id="GO:0005524">
    <property type="term" value="F:ATP binding"/>
    <property type="evidence" value="ECO:0007669"/>
    <property type="project" value="UniProtKB-KW"/>
</dbReference>
<organism evidence="10 11">
    <name type="scientific">Oesophagostomum dentatum</name>
    <name type="common">Nodular worm</name>
    <dbReference type="NCBI Taxonomy" id="61180"/>
    <lineage>
        <taxon>Eukaryota</taxon>
        <taxon>Metazoa</taxon>
        <taxon>Ecdysozoa</taxon>
        <taxon>Nematoda</taxon>
        <taxon>Chromadorea</taxon>
        <taxon>Rhabditida</taxon>
        <taxon>Rhabditina</taxon>
        <taxon>Rhabditomorpha</taxon>
        <taxon>Strongyloidea</taxon>
        <taxon>Strongylidae</taxon>
        <taxon>Oesophagostomum</taxon>
    </lineage>
</organism>
<dbReference type="Proteomes" id="UP000053660">
    <property type="component" value="Unassembled WGS sequence"/>
</dbReference>
<evidence type="ECO:0000256" key="3">
    <source>
        <dbReference type="ARBA" id="ARBA00022741"/>
    </source>
</evidence>
<dbReference type="InterPro" id="IPR004493">
    <property type="entry name" value="Leu-tRNA-synth_Ia_arc/euk"/>
</dbReference>
<comment type="similarity">
    <text evidence="1">Belongs to the class-I aminoacyl-tRNA synthetase family.</text>
</comment>
<evidence type="ECO:0000256" key="6">
    <source>
        <dbReference type="ARBA" id="ARBA00023146"/>
    </source>
</evidence>
<dbReference type="Pfam" id="PF22947">
    <property type="entry name" value="ULD_3"/>
    <property type="match status" value="1"/>
</dbReference>
<dbReference type="GO" id="GO:0004823">
    <property type="term" value="F:leucine-tRNA ligase activity"/>
    <property type="evidence" value="ECO:0007669"/>
    <property type="project" value="InterPro"/>
</dbReference>
<gene>
    <name evidence="10" type="ORF">OESDEN_18610</name>
</gene>
<dbReference type="OrthoDB" id="10249672at2759"/>
<dbReference type="InterPro" id="IPR009080">
    <property type="entry name" value="tRNAsynth_Ia_anticodon-bd"/>
</dbReference>
<dbReference type="InterPro" id="IPR055416">
    <property type="entry name" value="RBD_LARS1"/>
</dbReference>
<reference evidence="10 11" key="1">
    <citation type="submission" date="2014-03" db="EMBL/GenBank/DDBJ databases">
        <title>Draft genome of the hookworm Oesophagostomum dentatum.</title>
        <authorList>
            <person name="Mitreva M."/>
        </authorList>
    </citation>
    <scope>NUCLEOTIDE SEQUENCE [LARGE SCALE GENOMIC DNA]</scope>
    <source>
        <strain evidence="10 11">OD-Hann</strain>
    </source>
</reference>
<feature type="domain" description="Methionyl/Valyl/Leucyl/Isoleucyl-tRNA synthetase anticodon-binding" evidence="7">
    <location>
        <begin position="2"/>
        <end position="123"/>
    </location>
</feature>
<dbReference type="Pfam" id="PF24810">
    <property type="entry name" value="RBD_LARS1"/>
    <property type="match status" value="1"/>
</dbReference>
<dbReference type="PANTHER" id="PTHR45794">
    <property type="entry name" value="LEUCYL-TRNA SYNTHETASE"/>
    <property type="match status" value="1"/>
</dbReference>
<dbReference type="Pfam" id="PF08264">
    <property type="entry name" value="Anticodon_1"/>
    <property type="match status" value="1"/>
</dbReference>
<evidence type="ECO:0000259" key="8">
    <source>
        <dbReference type="Pfam" id="PF22947"/>
    </source>
</evidence>
<dbReference type="EMBL" id="KN586603">
    <property type="protein sequence ID" value="KHJ81702.1"/>
    <property type="molecule type" value="Genomic_DNA"/>
</dbReference>
<dbReference type="PANTHER" id="PTHR45794:SF1">
    <property type="entry name" value="LEUCINE--TRNA LIGASE, CYTOPLASMIC"/>
    <property type="match status" value="1"/>
</dbReference>
<feature type="domain" description="Leucine--tRNA ligase ubiquitin-like" evidence="8">
    <location>
        <begin position="266"/>
        <end position="377"/>
    </location>
</feature>
<sequence length="378" mass="42747">MNKNIQLCAANYEATLFKEALKYGFFEYQTMRDMYRELCGGQDAAMNESLVFRFIETQALILSPVCPHIGEQIWQILGKNELIVKSKWPETQPVDESLCKAADFMRDVMADFRARIKNSMSSKKKNAFTTPPSEAVIYVAKEFPTWQKAILQLLEKEAQENNGALPDNKTISQQLGKMESLKKFMKKAMPFVQMVKEQYEKKGMAALASACPFDQAAVLLENREYIENSLELDRFSIKFTDEADVEPIISETVVPGAPLMHFFPPREGVSLTARNVHVANALFDMNVEVMDGDSVAVVARKLRRLNKSIKPRFNVTLWRYQDPVGGDRKMISCLDPLAIHEKLEDSAVFTVDTEKKTVSVSNNGKAYPIGDTIVYVAQ</sequence>
<keyword evidence="5" id="KW-0648">Protein biosynthesis</keyword>
<accession>A0A0B1SDW2</accession>
<evidence type="ECO:0000256" key="4">
    <source>
        <dbReference type="ARBA" id="ARBA00022840"/>
    </source>
</evidence>
<evidence type="ECO:0000256" key="5">
    <source>
        <dbReference type="ARBA" id="ARBA00022917"/>
    </source>
</evidence>
<evidence type="ECO:0000259" key="7">
    <source>
        <dbReference type="Pfam" id="PF08264"/>
    </source>
</evidence>
<keyword evidence="4" id="KW-0067">ATP-binding</keyword>